<dbReference type="OrthoDB" id="1935089at2759"/>
<dbReference type="EMBL" id="JAGYWB010000009">
    <property type="protein sequence ID" value="KAI0511101.1"/>
    <property type="molecule type" value="Genomic_DNA"/>
</dbReference>
<feature type="region of interest" description="Disordered" evidence="1">
    <location>
        <begin position="336"/>
        <end position="360"/>
    </location>
</feature>
<accession>A0A8T3BGN0</accession>
<dbReference type="PANTHER" id="PTHR31286">
    <property type="entry name" value="GLYCINE-RICH CELL WALL STRUCTURAL PROTEIN 1.8-LIKE"/>
    <property type="match status" value="1"/>
</dbReference>
<evidence type="ECO:0008006" key="4">
    <source>
        <dbReference type="Google" id="ProtNLM"/>
    </source>
</evidence>
<comment type="caution">
    <text evidence="2">The sequence shown here is derived from an EMBL/GenBank/DDBJ whole genome shotgun (WGS) entry which is preliminary data.</text>
</comment>
<proteinExistence type="predicted"/>
<dbReference type="AlphaFoldDB" id="A0A8T3BGN0"/>
<dbReference type="InterPro" id="IPR040256">
    <property type="entry name" value="At4g02000-like"/>
</dbReference>
<gene>
    <name evidence="2" type="ORF">KFK09_011723</name>
</gene>
<evidence type="ECO:0000256" key="1">
    <source>
        <dbReference type="SAM" id="MobiDB-lite"/>
    </source>
</evidence>
<keyword evidence="3" id="KW-1185">Reference proteome</keyword>
<reference evidence="2" key="1">
    <citation type="journal article" date="2022" name="Front. Genet.">
        <title>Chromosome-Scale Assembly of the Dendrobium nobile Genome Provides Insights Into the Molecular Mechanism of the Biosynthesis of the Medicinal Active Ingredient of Dendrobium.</title>
        <authorList>
            <person name="Xu Q."/>
            <person name="Niu S.-C."/>
            <person name="Li K.-L."/>
            <person name="Zheng P.-J."/>
            <person name="Zhang X.-J."/>
            <person name="Jia Y."/>
            <person name="Liu Y."/>
            <person name="Niu Y.-X."/>
            <person name="Yu L.-H."/>
            <person name="Chen D.-F."/>
            <person name="Zhang G.-Q."/>
        </authorList>
    </citation>
    <scope>NUCLEOTIDE SEQUENCE</scope>
    <source>
        <tissue evidence="2">Leaf</tissue>
    </source>
</reference>
<feature type="region of interest" description="Disordered" evidence="1">
    <location>
        <begin position="286"/>
        <end position="315"/>
    </location>
</feature>
<protein>
    <recommendedName>
        <fullName evidence="4">DUF4283 domain-containing protein</fullName>
    </recommendedName>
</protein>
<dbReference type="PANTHER" id="PTHR31286:SF180">
    <property type="entry name" value="OS10G0362600 PROTEIN"/>
    <property type="match status" value="1"/>
</dbReference>
<name>A0A8T3BGN0_DENNO</name>
<feature type="compositionally biased region" description="Polar residues" evidence="1">
    <location>
        <begin position="351"/>
        <end position="360"/>
    </location>
</feature>
<dbReference type="Proteomes" id="UP000829196">
    <property type="component" value="Unassembled WGS sequence"/>
</dbReference>
<feature type="compositionally biased region" description="Polar residues" evidence="1">
    <location>
        <begin position="297"/>
        <end position="310"/>
    </location>
</feature>
<sequence length="360" mass="40892">MRLLKWTPDFDVREESPIAPVWISFPNLRLHFFNQQILFGMASIFGRPLQTDQATATVSRPSVARVLVELDVSKKHPTEIWIGSENKGYFQKIDFKNLPIFCSYCKMHGHGVNECFRKHPHLRPDKKSVKESIEIIGNVNEKTLLKEPLLELRENKTVEDEPSLVVLNDVPNVVNDLQVTVSVPLVNVSIGEEILVDHAATISKTITTCITDQNNLDPNVIMNSDSINVQDSRKDTTMTIPMEVNEGAKCGLSLEEGEIAYRELISVPIYLLDDRTKNVTDNWEEDGRFMEDDSPNACKSPSKSHYNSDTTSDKEEFNCSVKCYTKDDLDSSFIKIQSKKGREPKHITWQPARSNPKNSR</sequence>
<evidence type="ECO:0000313" key="3">
    <source>
        <dbReference type="Proteomes" id="UP000829196"/>
    </source>
</evidence>
<organism evidence="2 3">
    <name type="scientific">Dendrobium nobile</name>
    <name type="common">Orchid</name>
    <dbReference type="NCBI Taxonomy" id="94219"/>
    <lineage>
        <taxon>Eukaryota</taxon>
        <taxon>Viridiplantae</taxon>
        <taxon>Streptophyta</taxon>
        <taxon>Embryophyta</taxon>
        <taxon>Tracheophyta</taxon>
        <taxon>Spermatophyta</taxon>
        <taxon>Magnoliopsida</taxon>
        <taxon>Liliopsida</taxon>
        <taxon>Asparagales</taxon>
        <taxon>Orchidaceae</taxon>
        <taxon>Epidendroideae</taxon>
        <taxon>Malaxideae</taxon>
        <taxon>Dendrobiinae</taxon>
        <taxon>Dendrobium</taxon>
    </lineage>
</organism>
<evidence type="ECO:0000313" key="2">
    <source>
        <dbReference type="EMBL" id="KAI0511101.1"/>
    </source>
</evidence>